<feature type="compositionally biased region" description="Low complexity" evidence="1">
    <location>
        <begin position="267"/>
        <end position="289"/>
    </location>
</feature>
<reference evidence="4" key="1">
    <citation type="submission" date="2025-08" db="UniProtKB">
        <authorList>
            <consortium name="RefSeq"/>
        </authorList>
    </citation>
    <scope>IDENTIFICATION</scope>
</reference>
<dbReference type="InterPro" id="IPR008984">
    <property type="entry name" value="SMAD_FHA_dom_sf"/>
</dbReference>
<feature type="domain" description="FHA" evidence="2">
    <location>
        <begin position="565"/>
        <end position="621"/>
    </location>
</feature>
<feature type="compositionally biased region" description="Polar residues" evidence="1">
    <location>
        <begin position="227"/>
        <end position="239"/>
    </location>
</feature>
<evidence type="ECO:0000313" key="4">
    <source>
        <dbReference type="RefSeq" id="XP_005103942.1"/>
    </source>
</evidence>
<evidence type="ECO:0000259" key="2">
    <source>
        <dbReference type="PROSITE" id="PS50006"/>
    </source>
</evidence>
<dbReference type="Pfam" id="PF00498">
    <property type="entry name" value="FHA"/>
    <property type="match status" value="1"/>
</dbReference>
<feature type="compositionally biased region" description="Basic and acidic residues" evidence="1">
    <location>
        <begin position="240"/>
        <end position="249"/>
    </location>
</feature>
<proteinExistence type="predicted"/>
<dbReference type="InterPro" id="IPR037912">
    <property type="entry name" value="MCRS1"/>
</dbReference>
<protein>
    <submittedName>
        <fullName evidence="4">Microspherule protein 1</fullName>
    </submittedName>
</protein>
<evidence type="ECO:0000256" key="1">
    <source>
        <dbReference type="SAM" id="MobiDB-lite"/>
    </source>
</evidence>
<dbReference type="SMART" id="SM00240">
    <property type="entry name" value="FHA"/>
    <property type="match status" value="1"/>
</dbReference>
<dbReference type="GeneID" id="101856113"/>
<feature type="region of interest" description="Disordered" evidence="1">
    <location>
        <begin position="114"/>
        <end position="146"/>
    </location>
</feature>
<feature type="region of interest" description="Disordered" evidence="1">
    <location>
        <begin position="161"/>
        <end position="332"/>
    </location>
</feature>
<feature type="compositionally biased region" description="Basic residues" evidence="1">
    <location>
        <begin position="310"/>
        <end position="325"/>
    </location>
</feature>
<dbReference type="InterPro" id="IPR000253">
    <property type="entry name" value="FHA_dom"/>
</dbReference>
<dbReference type="Pfam" id="PF13325">
    <property type="entry name" value="MCRS_N"/>
    <property type="match status" value="1"/>
</dbReference>
<dbReference type="CDD" id="cd22687">
    <property type="entry name" value="FHA_MCRS1"/>
    <property type="match status" value="1"/>
</dbReference>
<name>A0ABM0JXM6_APLCA</name>
<accession>A0ABM0JXM6</accession>
<dbReference type="PANTHER" id="PTHR13233">
    <property type="entry name" value="MICROSPHERULE PROTEIN 1"/>
    <property type="match status" value="1"/>
</dbReference>
<feature type="compositionally biased region" description="Low complexity" evidence="1">
    <location>
        <begin position="173"/>
        <end position="200"/>
    </location>
</feature>
<dbReference type="InterPro" id="IPR025999">
    <property type="entry name" value="MCRS_N"/>
</dbReference>
<dbReference type="SUPFAM" id="SSF49879">
    <property type="entry name" value="SMAD/FHA domain"/>
    <property type="match status" value="1"/>
</dbReference>
<dbReference type="PANTHER" id="PTHR13233:SF0">
    <property type="entry name" value="MICROSPHERULE PROTEIN 1"/>
    <property type="match status" value="1"/>
</dbReference>
<dbReference type="PROSITE" id="PS50006">
    <property type="entry name" value="FHA_DOMAIN"/>
    <property type="match status" value="1"/>
</dbReference>
<dbReference type="RefSeq" id="XP_005103942.1">
    <property type="nucleotide sequence ID" value="XM_005103885.3"/>
</dbReference>
<gene>
    <name evidence="4" type="primary">LOC101856113</name>
</gene>
<keyword evidence="3" id="KW-1185">Reference proteome</keyword>
<organism evidence="3 4">
    <name type="scientific">Aplysia californica</name>
    <name type="common">California sea hare</name>
    <dbReference type="NCBI Taxonomy" id="6500"/>
    <lineage>
        <taxon>Eukaryota</taxon>
        <taxon>Metazoa</taxon>
        <taxon>Spiralia</taxon>
        <taxon>Lophotrochozoa</taxon>
        <taxon>Mollusca</taxon>
        <taxon>Gastropoda</taxon>
        <taxon>Heterobranchia</taxon>
        <taxon>Euthyneura</taxon>
        <taxon>Tectipleura</taxon>
        <taxon>Aplysiida</taxon>
        <taxon>Aplysioidea</taxon>
        <taxon>Aplysiidae</taxon>
        <taxon>Aplysia</taxon>
    </lineage>
</organism>
<dbReference type="Proteomes" id="UP000694888">
    <property type="component" value="Unplaced"/>
</dbReference>
<sequence>MLVVCVTTGISNKALRRQPVSFCFKSFLSSESHKSSNRKGERCCWCLLVEEWGLWTVIMDTPDLPVSSSESLVAEEGGAVNSMGIADGAGVSSKPAVTLSTSSPSAAYVSSMPAPKLQLPTPRSRRMPSVDPSTLIPARRSSTRSIKRKKFDDELVESSLVKTERGRLKSGVTSTASTPAPSQTAAATSTAPSLVSTPAPVAGTPTVGSSSTPGVASVVPNPPAVLMTTSQSQTLVSKTATDDGKDVSRQTESSAPVRPPPEKRSKPSTGKSSAAAKGSSGKVGGASKAVQAKSGHGKATGSKVGLSKSGHSRQKSKSKRSRKPKTSAPAVKDLGRWKPQDDLALITAVQQTNDLAAVHTGVKFSCRFTLKEVEERWYALLYDQSISKIAMEAARQLHSDTVATIQGKALYSSAEEKLLGTFASTSQPTLESFQSLLQQHPDVFHPARTPKTLHCHWLLMKQYHLLPDQTVQPMPRGDHILNLSDIEDFMNDDEVKDGTDEAMEQELALVDRRNKRDIRHLEQEMPKWQVLVDSVTGISMPDFDSQTLGVLRGRLVRYLMRSREISLGRATKDNHVDVDLSLEGPAWKVSRRQGIIKLRNSGEFFIANEGKRPILVDGKAVMAGNKQKLNNNSVVEISCLRFTFLMNQDVINGIRSDASKSGSSSVASIS</sequence>
<dbReference type="Gene3D" id="2.60.200.20">
    <property type="match status" value="1"/>
</dbReference>
<evidence type="ECO:0000313" key="3">
    <source>
        <dbReference type="Proteomes" id="UP000694888"/>
    </source>
</evidence>